<name>A0A9Q1BUW6_HOLLE</name>
<dbReference type="InterPro" id="IPR050373">
    <property type="entry name" value="Fibrinogen_C-term_domain"/>
</dbReference>
<dbReference type="InterPro" id="IPR036056">
    <property type="entry name" value="Fibrinogen-like_C"/>
</dbReference>
<dbReference type="InterPro" id="IPR020837">
    <property type="entry name" value="Fibrinogen_CS"/>
</dbReference>
<dbReference type="InterPro" id="IPR014716">
    <property type="entry name" value="Fibrinogen_a/b/g_C_1"/>
</dbReference>
<dbReference type="OrthoDB" id="6345539at2759"/>
<dbReference type="SUPFAM" id="SSF56496">
    <property type="entry name" value="Fibrinogen C-terminal domain-like"/>
    <property type="match status" value="1"/>
</dbReference>
<dbReference type="GO" id="GO:0005615">
    <property type="term" value="C:extracellular space"/>
    <property type="evidence" value="ECO:0007669"/>
    <property type="project" value="TreeGrafter"/>
</dbReference>
<dbReference type="PROSITE" id="PS51406">
    <property type="entry name" value="FIBRINOGEN_C_2"/>
    <property type="match status" value="1"/>
</dbReference>
<dbReference type="SMART" id="SM00186">
    <property type="entry name" value="FBG"/>
    <property type="match status" value="1"/>
</dbReference>
<reference evidence="3" key="1">
    <citation type="submission" date="2021-10" db="EMBL/GenBank/DDBJ databases">
        <title>Tropical sea cucumber genome reveals ecological adaptation and Cuvierian tubules defense mechanism.</title>
        <authorList>
            <person name="Chen T."/>
        </authorList>
    </citation>
    <scope>NUCLEOTIDE SEQUENCE</scope>
    <source>
        <strain evidence="3">Nanhai2018</strain>
        <tissue evidence="3">Muscle</tissue>
    </source>
</reference>
<dbReference type="EMBL" id="JAIZAY010000011">
    <property type="protein sequence ID" value="KAJ8033202.1"/>
    <property type="molecule type" value="Genomic_DNA"/>
</dbReference>
<dbReference type="InterPro" id="IPR002181">
    <property type="entry name" value="Fibrinogen_a/b/g_C_dom"/>
</dbReference>
<keyword evidence="1" id="KW-1015">Disulfide bond</keyword>
<dbReference type="Proteomes" id="UP001152320">
    <property type="component" value="Chromosome 11"/>
</dbReference>
<evidence type="ECO:0000259" key="2">
    <source>
        <dbReference type="PROSITE" id="PS51406"/>
    </source>
</evidence>
<organism evidence="3 4">
    <name type="scientific">Holothuria leucospilota</name>
    <name type="common">Black long sea cucumber</name>
    <name type="synonym">Mertensiothuria leucospilota</name>
    <dbReference type="NCBI Taxonomy" id="206669"/>
    <lineage>
        <taxon>Eukaryota</taxon>
        <taxon>Metazoa</taxon>
        <taxon>Echinodermata</taxon>
        <taxon>Eleutherozoa</taxon>
        <taxon>Echinozoa</taxon>
        <taxon>Holothuroidea</taxon>
        <taxon>Aspidochirotacea</taxon>
        <taxon>Aspidochirotida</taxon>
        <taxon>Holothuriidae</taxon>
        <taxon>Holothuria</taxon>
    </lineage>
</organism>
<evidence type="ECO:0000313" key="4">
    <source>
        <dbReference type="Proteomes" id="UP001152320"/>
    </source>
</evidence>
<sequence length="183" mass="21199">MSDGEGWNVFQRRIDGDVDFYLDWDTYSRGFGSPNDEFWLGNDNLFHLINQKGRNYELRIDFVNKDGSPYYAKFTRFRINDKSDNYRLSDLGSFSGTAGVNALNYHVNREFTTKDEDHDGRDGETENNCAVRAHGAWWYNDCHLSNLNGKYNAATGSRTSISWSNLPGGRYNIKFTEMKVRRT</sequence>
<dbReference type="Gene3D" id="3.90.215.10">
    <property type="entry name" value="Gamma Fibrinogen, chain A, domain 1"/>
    <property type="match status" value="1"/>
</dbReference>
<dbReference type="PANTHER" id="PTHR19143">
    <property type="entry name" value="FIBRINOGEN/TENASCIN/ANGIOPOEITIN"/>
    <property type="match status" value="1"/>
</dbReference>
<dbReference type="AlphaFoldDB" id="A0A9Q1BUW6"/>
<dbReference type="Pfam" id="PF00147">
    <property type="entry name" value="Fibrinogen_C"/>
    <property type="match status" value="1"/>
</dbReference>
<keyword evidence="4" id="KW-1185">Reference proteome</keyword>
<gene>
    <name evidence="3" type="ORF">HOLleu_23365</name>
</gene>
<dbReference type="CDD" id="cd00087">
    <property type="entry name" value="FReD"/>
    <property type="match status" value="1"/>
</dbReference>
<accession>A0A9Q1BUW6</accession>
<protein>
    <submittedName>
        <fullName evidence="3">Ficolin-1</fullName>
    </submittedName>
</protein>
<proteinExistence type="predicted"/>
<evidence type="ECO:0000256" key="1">
    <source>
        <dbReference type="ARBA" id="ARBA00023157"/>
    </source>
</evidence>
<feature type="domain" description="Fibrinogen C-terminal" evidence="2">
    <location>
        <begin position="1"/>
        <end position="183"/>
    </location>
</feature>
<comment type="caution">
    <text evidence="3">The sequence shown here is derived from an EMBL/GenBank/DDBJ whole genome shotgun (WGS) entry which is preliminary data.</text>
</comment>
<dbReference type="PROSITE" id="PS00514">
    <property type="entry name" value="FIBRINOGEN_C_1"/>
    <property type="match status" value="1"/>
</dbReference>
<evidence type="ECO:0000313" key="3">
    <source>
        <dbReference type="EMBL" id="KAJ8033202.1"/>
    </source>
</evidence>
<dbReference type="PANTHER" id="PTHR19143:SF458">
    <property type="entry name" value="FIBRINOGEN C-TERMINAL DOMAIN-CONTAINING PROTEIN-RELATED"/>
    <property type="match status" value="1"/>
</dbReference>